<dbReference type="InterPro" id="IPR036881">
    <property type="entry name" value="Glyco_hydro_3_C_sf"/>
</dbReference>
<dbReference type="EMBL" id="CP006570">
    <property type="protein sequence ID" value="AHF79372.1"/>
    <property type="molecule type" value="Genomic_DNA"/>
</dbReference>
<dbReference type="SUPFAM" id="SSF51445">
    <property type="entry name" value="(Trans)glycosidases"/>
    <property type="match status" value="1"/>
</dbReference>
<organism evidence="7 8">
    <name type="scientific">Sodalis praecaptivus</name>
    <dbReference type="NCBI Taxonomy" id="1239307"/>
    <lineage>
        <taxon>Bacteria</taxon>
        <taxon>Pseudomonadati</taxon>
        <taxon>Pseudomonadota</taxon>
        <taxon>Gammaproteobacteria</taxon>
        <taxon>Enterobacterales</taxon>
        <taxon>Bruguierivoracaceae</taxon>
        <taxon>Sodalis</taxon>
    </lineage>
</organism>
<evidence type="ECO:0000256" key="3">
    <source>
        <dbReference type="ARBA" id="ARBA00012663"/>
    </source>
</evidence>
<evidence type="ECO:0000256" key="1">
    <source>
        <dbReference type="ARBA" id="ARBA00001231"/>
    </source>
</evidence>
<geneLocation type="plasmid" evidence="7 8">
    <name>pHS1</name>
</geneLocation>
<dbReference type="Gene3D" id="3.20.20.300">
    <property type="entry name" value="Glycoside hydrolase, family 3, N-terminal domain"/>
    <property type="match status" value="1"/>
</dbReference>
<keyword evidence="4" id="KW-0378">Hydrolase</keyword>
<dbReference type="EC" id="3.2.1.52" evidence="3"/>
<dbReference type="InterPro" id="IPR050226">
    <property type="entry name" value="NagZ_Beta-hexosaminidase"/>
</dbReference>
<dbReference type="GO" id="GO:0009254">
    <property type="term" value="P:peptidoglycan turnover"/>
    <property type="evidence" value="ECO:0007669"/>
    <property type="project" value="TreeGrafter"/>
</dbReference>
<dbReference type="OrthoDB" id="9786661at2"/>
<evidence type="ECO:0000256" key="5">
    <source>
        <dbReference type="ARBA" id="ARBA00023295"/>
    </source>
</evidence>
<dbReference type="SUPFAM" id="SSF52279">
    <property type="entry name" value="Beta-D-glucan exohydrolase, C-terminal domain"/>
    <property type="match status" value="1"/>
</dbReference>
<protein>
    <recommendedName>
        <fullName evidence="3">beta-N-acetylhexosaminidase</fullName>
        <ecNumber evidence="3">3.2.1.52</ecNumber>
    </recommendedName>
</protein>
<comment type="catalytic activity">
    <reaction evidence="1">
        <text>Hydrolysis of terminal non-reducing N-acetyl-D-hexosamine residues in N-acetyl-beta-D-hexosaminides.</text>
        <dbReference type="EC" id="3.2.1.52"/>
    </reaction>
</comment>
<dbReference type="PANTHER" id="PTHR30480">
    <property type="entry name" value="BETA-HEXOSAMINIDASE-RELATED"/>
    <property type="match status" value="1"/>
</dbReference>
<dbReference type="Pfam" id="PF00933">
    <property type="entry name" value="Glyco_hydro_3"/>
    <property type="match status" value="1"/>
</dbReference>
<sequence>MLGYRKLRRWLPIALCAWPLAGCIQEQDGKEKTEKEIERRVNAMSLEEKIGQKLMLDFRYWDPHGRPQQDMIAPDATVAQIIRNNFIGGVILFANNLKTPSQIEALTSWYAAMKTRSGLRLFIATDNEGGIKFRLPRGDYATFPGNMALAAAVEGGADPQLAVEQGRWMAQDMQSLHINTNFAPVVDVNTNPFNPVINVRSFSDDAPTVARLAEGITAGMHHQRLITVYKHFPGHGSTSTDSHTSLPRVDRLRKDAFAIDIAPYKHAIDNHIAPDMIMTAHIQYPALDNTQIYSRYGEKMTVPATMSHEIQTNILRKVLGYRGVTISDALNMGAIADHFTQAEAVERVFAAGVDIALMPVSITSPSEADRLSVLIHHIISKVRAGEISEEDINASVKRILRLKHSHLWQDSRRSLSSLLTNGRKIEKEIADRSITVVINRHATLPLKDKMLRYLILTPSEEQAKGIAAVMMQEGYRNVVAKQTTKLTDLEIKLAIAQSDVLLLGTVSTHFKDPAMRGQPALSDREGDNPDSDANTLSWFRYAGKLGKKRIHLSLQAPYDIVSFADDVDAAVATYSYYGYDNGIWLGPSMVSLAQILTGTRSPQGKLPVTLWHNYDVDTHAGAVAFPRGYGLSW</sequence>
<dbReference type="AlphaFoldDB" id="W0I3R7"/>
<dbReference type="PATRIC" id="fig|1239307.3.peg.4903"/>
<evidence type="ECO:0000256" key="4">
    <source>
        <dbReference type="ARBA" id="ARBA00022801"/>
    </source>
</evidence>
<reference evidence="7 8" key="1">
    <citation type="journal article" date="2014" name="Genome Biol. Evol.">
        <title>Genome degeneration and adaptation in a nascent stage of symbiosis.</title>
        <authorList>
            <person name="Oakeson K.F."/>
            <person name="Gil R."/>
            <person name="Clayton A.L."/>
            <person name="Dunn D.M."/>
            <person name="von Niederhausern A.C."/>
            <person name="Hamil C."/>
            <person name="Aoyagi A."/>
            <person name="Duval B."/>
            <person name="Baca A."/>
            <person name="Silva F.J."/>
            <person name="Vallier A."/>
            <person name="Jackson D.G."/>
            <person name="Latorre A."/>
            <person name="Weiss R.B."/>
            <person name="Heddi A."/>
            <person name="Moya A."/>
            <person name="Dale C."/>
        </authorList>
    </citation>
    <scope>NUCLEOTIDE SEQUENCE [LARGE SCALE GENOMIC DNA]</scope>
    <source>
        <strain evidence="7 8">HS1</strain>
        <plasmid evidence="8">Plasmid pHS1</plasmid>
    </source>
</reference>
<dbReference type="KEGG" id="sod:Sant_P0337"/>
<feature type="domain" description="Glycoside hydrolase family 3 N-terminal" evidence="6">
    <location>
        <begin position="46"/>
        <end position="402"/>
    </location>
</feature>
<comment type="similarity">
    <text evidence="2">Belongs to the glycosyl hydrolase 3 family.</text>
</comment>
<accession>W0I3R7</accession>
<dbReference type="InterPro" id="IPR036962">
    <property type="entry name" value="Glyco_hydro_3_N_sf"/>
</dbReference>
<dbReference type="PANTHER" id="PTHR30480:SF13">
    <property type="entry name" value="BETA-HEXOSAMINIDASE"/>
    <property type="match status" value="1"/>
</dbReference>
<keyword evidence="5" id="KW-0326">Glycosidase</keyword>
<keyword evidence="8" id="KW-1185">Reference proteome</keyword>
<keyword evidence="7" id="KW-0614">Plasmid</keyword>
<evidence type="ECO:0000259" key="6">
    <source>
        <dbReference type="Pfam" id="PF00933"/>
    </source>
</evidence>
<gene>
    <name evidence="7" type="ORF">Sant_P0337</name>
</gene>
<dbReference type="Proteomes" id="UP000019028">
    <property type="component" value="Plasmid pHS1"/>
</dbReference>
<evidence type="ECO:0000313" key="7">
    <source>
        <dbReference type="EMBL" id="AHF79372.1"/>
    </source>
</evidence>
<dbReference type="InterPro" id="IPR017853">
    <property type="entry name" value="GH"/>
</dbReference>
<name>W0I3R7_9GAMM</name>
<proteinExistence type="inferred from homology"/>
<dbReference type="HOGENOM" id="CLU_008392_5_2_6"/>
<dbReference type="GO" id="GO:0005975">
    <property type="term" value="P:carbohydrate metabolic process"/>
    <property type="evidence" value="ECO:0007669"/>
    <property type="project" value="InterPro"/>
</dbReference>
<dbReference type="InterPro" id="IPR001764">
    <property type="entry name" value="Glyco_hydro_3_N"/>
</dbReference>
<evidence type="ECO:0000313" key="8">
    <source>
        <dbReference type="Proteomes" id="UP000019028"/>
    </source>
</evidence>
<evidence type="ECO:0000256" key="2">
    <source>
        <dbReference type="ARBA" id="ARBA00005336"/>
    </source>
</evidence>
<dbReference type="GO" id="GO:0004563">
    <property type="term" value="F:beta-N-acetylhexosaminidase activity"/>
    <property type="evidence" value="ECO:0007669"/>
    <property type="project" value="UniProtKB-EC"/>
</dbReference>
<dbReference type="Gene3D" id="3.40.50.1700">
    <property type="entry name" value="Glycoside hydrolase family 3 C-terminal domain"/>
    <property type="match status" value="1"/>
</dbReference>